<dbReference type="Gene3D" id="3.90.1640.10">
    <property type="entry name" value="inorganic pyrophosphatase (n-terminal core)"/>
    <property type="match status" value="1"/>
</dbReference>
<dbReference type="SUPFAM" id="SSF64182">
    <property type="entry name" value="DHH phosphoesterases"/>
    <property type="match status" value="1"/>
</dbReference>
<dbReference type="Pfam" id="PF01743">
    <property type="entry name" value="PolyA_pol"/>
    <property type="match status" value="1"/>
</dbReference>
<dbReference type="GO" id="GO:0008033">
    <property type="term" value="P:tRNA processing"/>
    <property type="evidence" value="ECO:0007669"/>
    <property type="project" value="UniProtKB-KW"/>
</dbReference>
<feature type="domain" description="CBS" evidence="13">
    <location>
        <begin position="318"/>
        <end position="382"/>
    </location>
</feature>
<dbReference type="Proteomes" id="UP000317371">
    <property type="component" value="Unassembled WGS sequence"/>
</dbReference>
<evidence type="ECO:0000256" key="9">
    <source>
        <dbReference type="ARBA" id="ARBA00022842"/>
    </source>
</evidence>
<evidence type="ECO:0000259" key="13">
    <source>
        <dbReference type="PROSITE" id="PS51371"/>
    </source>
</evidence>
<dbReference type="Gene3D" id="3.30.460.10">
    <property type="entry name" value="Beta Polymerase, domain 2"/>
    <property type="match status" value="1"/>
</dbReference>
<dbReference type="PROSITE" id="PS51371">
    <property type="entry name" value="CBS"/>
    <property type="match status" value="2"/>
</dbReference>
<keyword evidence="11" id="KW-0129">CBS domain</keyword>
<dbReference type="InterPro" id="IPR043519">
    <property type="entry name" value="NT_sf"/>
</dbReference>
<comment type="cofactor">
    <cofactor evidence="1">
        <name>Mg(2+)</name>
        <dbReference type="ChEBI" id="CHEBI:18420"/>
    </cofactor>
</comment>
<dbReference type="InterPro" id="IPR000644">
    <property type="entry name" value="CBS_dom"/>
</dbReference>
<reference evidence="14 15" key="1">
    <citation type="submission" date="2019-06" db="EMBL/GenBank/DDBJ databases">
        <title>Genome sequence of Litorilinea aerophila BAA-2444.</title>
        <authorList>
            <person name="Maclea K.S."/>
            <person name="Maurais E.G."/>
            <person name="Iannazzi L.C."/>
        </authorList>
    </citation>
    <scope>NUCLEOTIDE SEQUENCE [LARGE SCALE GENOMIC DNA]</scope>
    <source>
        <strain evidence="14 15">ATCC BAA-2444</strain>
    </source>
</reference>
<keyword evidence="3" id="KW-0820">tRNA-binding</keyword>
<dbReference type="Pfam" id="PF12627">
    <property type="entry name" value="PolyA_pol_RNAbd"/>
    <property type="match status" value="1"/>
</dbReference>
<protein>
    <submittedName>
        <fullName evidence="14">CBS domain-containing protein</fullName>
    </submittedName>
</protein>
<name>A0A540VFV0_9CHLR</name>
<dbReference type="Pfam" id="PF00571">
    <property type="entry name" value="CBS"/>
    <property type="match status" value="2"/>
</dbReference>
<accession>A0A540VFV0</accession>
<keyword evidence="8" id="KW-0547">Nucleotide-binding</keyword>
<keyword evidence="4 12" id="KW-0808">Transferase</keyword>
<evidence type="ECO:0000256" key="7">
    <source>
        <dbReference type="ARBA" id="ARBA00022723"/>
    </source>
</evidence>
<dbReference type="AlphaFoldDB" id="A0A540VFV0"/>
<dbReference type="InterPro" id="IPR052390">
    <property type="entry name" value="tRNA_nt/polyA_polymerase"/>
</dbReference>
<evidence type="ECO:0000256" key="8">
    <source>
        <dbReference type="ARBA" id="ARBA00022741"/>
    </source>
</evidence>
<evidence type="ECO:0000256" key="6">
    <source>
        <dbReference type="ARBA" id="ARBA00022695"/>
    </source>
</evidence>
<keyword evidence="15" id="KW-1185">Reference proteome</keyword>
<organism evidence="14 15">
    <name type="scientific">Litorilinea aerophila</name>
    <dbReference type="NCBI Taxonomy" id="1204385"/>
    <lineage>
        <taxon>Bacteria</taxon>
        <taxon>Bacillati</taxon>
        <taxon>Chloroflexota</taxon>
        <taxon>Caldilineae</taxon>
        <taxon>Caldilineales</taxon>
        <taxon>Caldilineaceae</taxon>
        <taxon>Litorilinea</taxon>
    </lineage>
</organism>
<dbReference type="PANTHER" id="PTHR47788:SF1">
    <property type="entry name" value="A-ADDING TRNA NUCLEOTIDYLTRANSFERASE"/>
    <property type="match status" value="1"/>
</dbReference>
<keyword evidence="10 12" id="KW-0694">RNA-binding</keyword>
<dbReference type="Gene3D" id="1.10.3090.10">
    <property type="entry name" value="cca-adding enzyme, domain 2"/>
    <property type="match status" value="1"/>
</dbReference>
<dbReference type="RefSeq" id="WP_141610171.1">
    <property type="nucleotide sequence ID" value="NZ_VIGC02000012.1"/>
</dbReference>
<keyword evidence="7" id="KW-0479">Metal-binding</keyword>
<evidence type="ECO:0000256" key="1">
    <source>
        <dbReference type="ARBA" id="ARBA00001946"/>
    </source>
</evidence>
<dbReference type="GO" id="GO:0046872">
    <property type="term" value="F:metal ion binding"/>
    <property type="evidence" value="ECO:0007669"/>
    <property type="project" value="UniProtKB-KW"/>
</dbReference>
<dbReference type="SUPFAM" id="SSF54631">
    <property type="entry name" value="CBS-domain pair"/>
    <property type="match status" value="1"/>
</dbReference>
<dbReference type="PANTHER" id="PTHR47788">
    <property type="entry name" value="POLYA POLYMERASE"/>
    <property type="match status" value="1"/>
</dbReference>
<dbReference type="Pfam" id="PF01368">
    <property type="entry name" value="DHH"/>
    <property type="match status" value="1"/>
</dbReference>
<proteinExistence type="inferred from homology"/>
<evidence type="ECO:0000256" key="10">
    <source>
        <dbReference type="ARBA" id="ARBA00022884"/>
    </source>
</evidence>
<dbReference type="GO" id="GO:0016779">
    <property type="term" value="F:nucleotidyltransferase activity"/>
    <property type="evidence" value="ECO:0007669"/>
    <property type="project" value="UniProtKB-KW"/>
</dbReference>
<keyword evidence="9" id="KW-0460">Magnesium</keyword>
<evidence type="ECO:0000313" key="15">
    <source>
        <dbReference type="Proteomes" id="UP000317371"/>
    </source>
</evidence>
<evidence type="ECO:0000256" key="12">
    <source>
        <dbReference type="RuleBase" id="RU003953"/>
    </source>
</evidence>
<dbReference type="SMART" id="SM00116">
    <property type="entry name" value="CBS"/>
    <property type="match status" value="2"/>
</dbReference>
<dbReference type="InterPro" id="IPR003156">
    <property type="entry name" value="DHHA1_dom"/>
</dbReference>
<gene>
    <name evidence="14" type="ORF">FKZ61_10940</name>
</gene>
<dbReference type="InterPro" id="IPR046342">
    <property type="entry name" value="CBS_dom_sf"/>
</dbReference>
<evidence type="ECO:0000256" key="11">
    <source>
        <dbReference type="PROSITE-ProRule" id="PRU00703"/>
    </source>
</evidence>
<dbReference type="Pfam" id="PF02272">
    <property type="entry name" value="DHHA1"/>
    <property type="match status" value="1"/>
</dbReference>
<keyword evidence="6" id="KW-0548">Nucleotidyltransferase</keyword>
<dbReference type="Gene3D" id="3.10.310.30">
    <property type="match status" value="1"/>
</dbReference>
<sequence>MAGETFDVILTHEHTDFDALASLLAAALLFPEALPVLPRQLNRNVRDFLALHKNHLPFLTDRELPRGRVRRAILVDTQSANWVKGMDENVELFIIDHHPADGDQSRASRFWFEPVGANTTILVEKLMEQGQDLTPVQATLLALGIHEDTGSLTYSSTTHRDARCLAWLLQPEHHVNLEVVAQFLHHPLSEAQRALLEQLIAHSEFLEVAGHTIVIAQATAPEFKEEISALASRLRDFHETDAVFLVIDLGDIVQVVARSTTDEIDVGKVAEGLGGGGHTRAAAAPVHGPGVNTQTVRDRIVALVEQHSRSALTVGDIMSAGRPQILRPHMTIQEALELMQRYGHEGFPVVEELPDGREVLLGVLTRREADRAVSHRLGNEPVTRFMRAGQVTVRPDDAVSTLRRRMIESNWGQIPVVDDQGHIIGIVTRTDLIKLWDEKALPRRHAEEIAARLQSSLTPVQHHLLALIGDEVDQMGYTVYVVGGFVRDLLLGTRQAGSLALDMDIVIEGNAIEFAQRMQRLYGGRVVPHRRFGTAKWLLDDPDHPVDREKLLAGLEATEKEAADLPPHLDFVTARTEFYTEPTALPTVERSSIKLDLHRRDFTINTLAVCLNPERWGELLDFYGGLNDLNAGIIRVLHSLSFVDDPTRILRAVRYEQRFRFRIEPRTLELLQDALELLDRVSPARLRHEFERILQEEEPERTLARLAELGVLARIHPELEVDEWLADRFARLRAALAAPPEDPESDPALREEAIERLYWGLLVFRLTPKANQALFRRLGLRGETQRLVQGLMTFRAHLEELDTPGLPASRAVAILDEVRPAAVALAAIACADRPQIQQVYRQYRDVWRHVQPELDGNDLIALGLPRGPLYRRILTALRAARLDGKIQSREEEVEMALALAAEAGADKVQRTARSRAQEHGQAGKGI</sequence>
<dbReference type="GO" id="GO:0000049">
    <property type="term" value="F:tRNA binding"/>
    <property type="evidence" value="ECO:0007669"/>
    <property type="project" value="UniProtKB-KW"/>
</dbReference>
<dbReference type="SUPFAM" id="SSF81891">
    <property type="entry name" value="Poly A polymerase C-terminal region-like"/>
    <property type="match status" value="1"/>
</dbReference>
<dbReference type="EMBL" id="VIGC01000012">
    <property type="protein sequence ID" value="TQE95636.1"/>
    <property type="molecule type" value="Genomic_DNA"/>
</dbReference>
<evidence type="ECO:0000313" key="14">
    <source>
        <dbReference type="EMBL" id="TQE95636.1"/>
    </source>
</evidence>
<evidence type="ECO:0000256" key="5">
    <source>
        <dbReference type="ARBA" id="ARBA00022694"/>
    </source>
</evidence>
<dbReference type="CDD" id="cd05398">
    <property type="entry name" value="NT_ClassII-CCAase"/>
    <property type="match status" value="1"/>
</dbReference>
<dbReference type="OrthoDB" id="9805698at2"/>
<dbReference type="InterPro" id="IPR002646">
    <property type="entry name" value="PolA_pol_head_dom"/>
</dbReference>
<evidence type="ECO:0000256" key="2">
    <source>
        <dbReference type="ARBA" id="ARBA00007265"/>
    </source>
</evidence>
<dbReference type="InParanoid" id="A0A540VFV0"/>
<dbReference type="GO" id="GO:0000166">
    <property type="term" value="F:nucleotide binding"/>
    <property type="evidence" value="ECO:0007669"/>
    <property type="project" value="UniProtKB-KW"/>
</dbReference>
<dbReference type="InterPro" id="IPR001667">
    <property type="entry name" value="DDH_dom"/>
</dbReference>
<comment type="caution">
    <text evidence="14">The sequence shown here is derived from an EMBL/GenBank/DDBJ whole genome shotgun (WGS) entry which is preliminary data.</text>
</comment>
<dbReference type="SUPFAM" id="SSF81301">
    <property type="entry name" value="Nucleotidyltransferase"/>
    <property type="match status" value="1"/>
</dbReference>
<evidence type="ECO:0000256" key="4">
    <source>
        <dbReference type="ARBA" id="ARBA00022679"/>
    </source>
</evidence>
<keyword evidence="5" id="KW-0819">tRNA processing</keyword>
<comment type="similarity">
    <text evidence="2 12">Belongs to the tRNA nucleotidyltransferase/poly(A) polymerase family.</text>
</comment>
<evidence type="ECO:0000256" key="3">
    <source>
        <dbReference type="ARBA" id="ARBA00022555"/>
    </source>
</evidence>
<dbReference type="InterPro" id="IPR032828">
    <property type="entry name" value="PolyA_RNA-bd"/>
</dbReference>
<dbReference type="Gene3D" id="3.10.580.10">
    <property type="entry name" value="CBS-domain"/>
    <property type="match status" value="1"/>
</dbReference>
<feature type="domain" description="CBS" evidence="13">
    <location>
        <begin position="386"/>
        <end position="443"/>
    </location>
</feature>
<dbReference type="InterPro" id="IPR038763">
    <property type="entry name" value="DHH_sf"/>
</dbReference>